<keyword evidence="5 8" id="KW-0862">Zinc</keyword>
<dbReference type="EMBL" id="KB446536">
    <property type="protein sequence ID" value="EME47331.1"/>
    <property type="molecule type" value="Genomic_DNA"/>
</dbReference>
<evidence type="ECO:0000256" key="6">
    <source>
        <dbReference type="ARBA" id="ARBA00023002"/>
    </source>
</evidence>
<keyword evidence="11" id="KW-1185">Reference proteome</keyword>
<organism evidence="10 11">
    <name type="scientific">Dothistroma septosporum (strain NZE10 / CBS 128990)</name>
    <name type="common">Red band needle blight fungus</name>
    <name type="synonym">Mycosphaerella pini</name>
    <dbReference type="NCBI Taxonomy" id="675120"/>
    <lineage>
        <taxon>Eukaryota</taxon>
        <taxon>Fungi</taxon>
        <taxon>Dikarya</taxon>
        <taxon>Ascomycota</taxon>
        <taxon>Pezizomycotina</taxon>
        <taxon>Dothideomycetes</taxon>
        <taxon>Dothideomycetidae</taxon>
        <taxon>Mycosphaerellales</taxon>
        <taxon>Mycosphaerellaceae</taxon>
        <taxon>Dothistroma</taxon>
    </lineage>
</organism>
<reference evidence="10 11" key="2">
    <citation type="journal article" date="2012" name="PLoS Pathog.">
        <title>Diverse lifestyles and strategies of plant pathogenesis encoded in the genomes of eighteen Dothideomycetes fungi.</title>
        <authorList>
            <person name="Ohm R.A."/>
            <person name="Feau N."/>
            <person name="Henrissat B."/>
            <person name="Schoch C.L."/>
            <person name="Horwitz B.A."/>
            <person name="Barry K.W."/>
            <person name="Condon B.J."/>
            <person name="Copeland A.C."/>
            <person name="Dhillon B."/>
            <person name="Glaser F."/>
            <person name="Hesse C.N."/>
            <person name="Kosti I."/>
            <person name="LaButti K."/>
            <person name="Lindquist E.A."/>
            <person name="Lucas S."/>
            <person name="Salamov A.A."/>
            <person name="Bradshaw R.E."/>
            <person name="Ciuffetti L."/>
            <person name="Hamelin R.C."/>
            <person name="Kema G.H.J."/>
            <person name="Lawrence C."/>
            <person name="Scott J.A."/>
            <person name="Spatafora J.W."/>
            <person name="Turgeon B.G."/>
            <person name="de Wit P.J.G.M."/>
            <person name="Zhong S."/>
            <person name="Goodwin S.B."/>
            <person name="Grigoriev I.V."/>
        </authorList>
    </citation>
    <scope>NUCLEOTIDE SEQUENCE [LARGE SCALE GENOMIC DNA]</scope>
    <source>
        <strain evidence="11">NZE10 / CBS 128990</strain>
    </source>
</reference>
<dbReference type="SUPFAM" id="SSF50129">
    <property type="entry name" value="GroES-like"/>
    <property type="match status" value="1"/>
</dbReference>
<dbReference type="InterPro" id="IPR013149">
    <property type="entry name" value="ADH-like_C"/>
</dbReference>
<dbReference type="InterPro" id="IPR002328">
    <property type="entry name" value="ADH_Zn_CS"/>
</dbReference>
<dbReference type="CDD" id="cd05285">
    <property type="entry name" value="sorbitol_DH"/>
    <property type="match status" value="1"/>
</dbReference>
<proteinExistence type="inferred from homology"/>
<protein>
    <recommendedName>
        <fullName evidence="9">Enoyl reductase (ER) domain-containing protein</fullName>
    </recommendedName>
</protein>
<dbReference type="GO" id="GO:0008270">
    <property type="term" value="F:zinc ion binding"/>
    <property type="evidence" value="ECO:0007669"/>
    <property type="project" value="InterPro"/>
</dbReference>
<dbReference type="PANTHER" id="PTHR43161:SF13">
    <property type="entry name" value="D-XYLULOSE REDUCTASE"/>
    <property type="match status" value="1"/>
</dbReference>
<dbReference type="Proteomes" id="UP000016933">
    <property type="component" value="Unassembled WGS sequence"/>
</dbReference>
<keyword evidence="4 8" id="KW-0479">Metal-binding</keyword>
<accession>N1PV23</accession>
<dbReference type="STRING" id="675120.N1PV23"/>
<evidence type="ECO:0000313" key="10">
    <source>
        <dbReference type="EMBL" id="EME47331.1"/>
    </source>
</evidence>
<dbReference type="InterPro" id="IPR013154">
    <property type="entry name" value="ADH-like_N"/>
</dbReference>
<dbReference type="HOGENOM" id="CLU_026673_11_5_1"/>
<evidence type="ECO:0000256" key="2">
    <source>
        <dbReference type="ARBA" id="ARBA00004921"/>
    </source>
</evidence>
<dbReference type="InterPro" id="IPR045306">
    <property type="entry name" value="SDH-like"/>
</dbReference>
<dbReference type="InterPro" id="IPR036291">
    <property type="entry name" value="NAD(P)-bd_dom_sf"/>
</dbReference>
<evidence type="ECO:0000256" key="4">
    <source>
        <dbReference type="ARBA" id="ARBA00022723"/>
    </source>
</evidence>
<dbReference type="GO" id="GO:0006062">
    <property type="term" value="P:sorbitol catabolic process"/>
    <property type="evidence" value="ECO:0007669"/>
    <property type="project" value="TreeGrafter"/>
</dbReference>
<reference evidence="11" key="1">
    <citation type="journal article" date="2012" name="PLoS Genet.">
        <title>The genomes of the fungal plant pathogens Cladosporium fulvum and Dothistroma septosporum reveal adaptation to different hosts and lifestyles but also signatures of common ancestry.</title>
        <authorList>
            <person name="de Wit P.J.G.M."/>
            <person name="van der Burgt A."/>
            <person name="Oekmen B."/>
            <person name="Stergiopoulos I."/>
            <person name="Abd-Elsalam K.A."/>
            <person name="Aerts A.L."/>
            <person name="Bahkali A.H."/>
            <person name="Beenen H.G."/>
            <person name="Chettri P."/>
            <person name="Cox M.P."/>
            <person name="Datema E."/>
            <person name="de Vries R.P."/>
            <person name="Dhillon B."/>
            <person name="Ganley A.R."/>
            <person name="Griffiths S.A."/>
            <person name="Guo Y."/>
            <person name="Hamelin R.C."/>
            <person name="Henrissat B."/>
            <person name="Kabir M.S."/>
            <person name="Jashni M.K."/>
            <person name="Kema G."/>
            <person name="Klaubauf S."/>
            <person name="Lapidus A."/>
            <person name="Levasseur A."/>
            <person name="Lindquist E."/>
            <person name="Mehrabi R."/>
            <person name="Ohm R.A."/>
            <person name="Owen T.J."/>
            <person name="Salamov A."/>
            <person name="Schwelm A."/>
            <person name="Schijlen E."/>
            <person name="Sun H."/>
            <person name="van den Burg H.A."/>
            <person name="van Ham R.C.H.J."/>
            <person name="Zhang S."/>
            <person name="Goodwin S.B."/>
            <person name="Grigoriev I.V."/>
            <person name="Collemare J."/>
            <person name="Bradshaw R.E."/>
        </authorList>
    </citation>
    <scope>NUCLEOTIDE SEQUENCE [LARGE SCALE GENOMIC DNA]</scope>
    <source>
        <strain evidence="11">NZE10 / CBS 128990</strain>
    </source>
</reference>
<feature type="domain" description="Enoyl reductase (ER)" evidence="9">
    <location>
        <begin position="22"/>
        <end position="355"/>
    </location>
</feature>
<comment type="pathway">
    <text evidence="2">Carbohydrate degradation.</text>
</comment>
<gene>
    <name evidence="10" type="ORF">DOTSEDRAFT_122920</name>
</gene>
<comment type="similarity">
    <text evidence="3 8">Belongs to the zinc-containing alcohol dehydrogenase family.</text>
</comment>
<dbReference type="Gene3D" id="3.90.180.10">
    <property type="entry name" value="Medium-chain alcohol dehydrogenases, catalytic domain"/>
    <property type="match status" value="1"/>
</dbReference>
<dbReference type="AlphaFoldDB" id="N1PV23"/>
<dbReference type="Pfam" id="PF08240">
    <property type="entry name" value="ADH_N"/>
    <property type="match status" value="1"/>
</dbReference>
<dbReference type="SUPFAM" id="SSF51735">
    <property type="entry name" value="NAD(P)-binding Rossmann-fold domains"/>
    <property type="match status" value="1"/>
</dbReference>
<evidence type="ECO:0000256" key="7">
    <source>
        <dbReference type="ARBA" id="ARBA00023027"/>
    </source>
</evidence>
<dbReference type="SMART" id="SM00829">
    <property type="entry name" value="PKS_ER"/>
    <property type="match status" value="1"/>
</dbReference>
<dbReference type="FunFam" id="3.40.50.720:FF:000068">
    <property type="entry name" value="Sorbitol dehydrogenase"/>
    <property type="match status" value="1"/>
</dbReference>
<dbReference type="OMA" id="HEQGMFR"/>
<dbReference type="Gene3D" id="3.40.50.720">
    <property type="entry name" value="NAD(P)-binding Rossmann-like Domain"/>
    <property type="match status" value="1"/>
</dbReference>
<dbReference type="GO" id="GO:0003939">
    <property type="term" value="F:L-iditol 2-dehydrogenase (NAD+) activity"/>
    <property type="evidence" value="ECO:0007669"/>
    <property type="project" value="TreeGrafter"/>
</dbReference>
<evidence type="ECO:0000256" key="5">
    <source>
        <dbReference type="ARBA" id="ARBA00022833"/>
    </source>
</evidence>
<dbReference type="InterPro" id="IPR020843">
    <property type="entry name" value="ER"/>
</dbReference>
<dbReference type="OrthoDB" id="2148442at2759"/>
<name>N1PV23_DOTSN</name>
<evidence type="ECO:0000256" key="3">
    <source>
        <dbReference type="ARBA" id="ARBA00008072"/>
    </source>
</evidence>
<evidence type="ECO:0000313" key="11">
    <source>
        <dbReference type="Proteomes" id="UP000016933"/>
    </source>
</evidence>
<keyword evidence="7" id="KW-0520">NAD</keyword>
<dbReference type="PROSITE" id="PS00059">
    <property type="entry name" value="ADH_ZINC"/>
    <property type="match status" value="1"/>
</dbReference>
<comment type="cofactor">
    <cofactor evidence="1 8">
        <name>Zn(2+)</name>
        <dbReference type="ChEBI" id="CHEBI:29105"/>
    </cofactor>
</comment>
<dbReference type="eggNOG" id="KOG0024">
    <property type="taxonomic scope" value="Eukaryota"/>
</dbReference>
<sequence>MASCTEILTRKPQNIAVSTNPQHDLNILNTDIPEPGPSECLIHVRATGICGSDVHFWKEGKIGDSLIEHDCGLGHESAGIVIQTGNDVKGLEVGDRVALECGIPCSRPSCEPCRTGRYNACPEIIFFSSPPTNGTLRRYHVHPEAWLHRLPDSIGFEEGALLEPLSVALAGIDRSGLRIGDPLVICGAGPIGMVSLLAAHAAGAAPIVITDIDEDRLKMAKSLVPRVRTVLVEKNVEAKAVGGKIKDALGQEAKLVIECTGVESSIHSGIYAAKFGGAVFIIGVGKDFQLIPFMYASFREIDIRFQFRYRETYPRAIMLVSEGLIDLKPLVTHRYTLEQAQDAFNTASTSSARAVKVQLLDE</sequence>
<dbReference type="PANTHER" id="PTHR43161">
    <property type="entry name" value="SORBITOL DEHYDROGENASE"/>
    <property type="match status" value="1"/>
</dbReference>
<evidence type="ECO:0000256" key="1">
    <source>
        <dbReference type="ARBA" id="ARBA00001947"/>
    </source>
</evidence>
<evidence type="ECO:0000259" key="9">
    <source>
        <dbReference type="SMART" id="SM00829"/>
    </source>
</evidence>
<keyword evidence="6" id="KW-0560">Oxidoreductase</keyword>
<evidence type="ECO:0000256" key="8">
    <source>
        <dbReference type="RuleBase" id="RU361277"/>
    </source>
</evidence>
<dbReference type="InterPro" id="IPR011032">
    <property type="entry name" value="GroES-like_sf"/>
</dbReference>
<dbReference type="Pfam" id="PF00107">
    <property type="entry name" value="ADH_zinc_N"/>
    <property type="match status" value="1"/>
</dbReference>